<evidence type="ECO:0000313" key="2">
    <source>
        <dbReference type="EMBL" id="KAG8047646.1"/>
    </source>
</evidence>
<feature type="region of interest" description="Disordered" evidence="1">
    <location>
        <begin position="45"/>
        <end position="70"/>
    </location>
</feature>
<feature type="compositionally biased region" description="Low complexity" evidence="1">
    <location>
        <begin position="54"/>
        <end position="66"/>
    </location>
</feature>
<dbReference type="AlphaFoldDB" id="A0A8J5RZ49"/>
<sequence length="86" mass="9367">MALICWAFLSVHQSPHAQRPLDFAAVLHGNIASSRPNPLAVRLFPLPRLPPDPSTTSGSSSSSASGRARDDRLAHTCFRILEKLCF</sequence>
<dbReference type="Proteomes" id="UP000729402">
    <property type="component" value="Unassembled WGS sequence"/>
</dbReference>
<protein>
    <submittedName>
        <fullName evidence="2">Uncharacterized protein</fullName>
    </submittedName>
</protein>
<name>A0A8J5RZ49_ZIZPA</name>
<dbReference type="EMBL" id="JAAALK010000290">
    <property type="protein sequence ID" value="KAG8047646.1"/>
    <property type="molecule type" value="Genomic_DNA"/>
</dbReference>
<reference evidence="2" key="2">
    <citation type="submission" date="2021-02" db="EMBL/GenBank/DDBJ databases">
        <authorList>
            <person name="Kimball J.A."/>
            <person name="Haas M.W."/>
            <person name="Macchietto M."/>
            <person name="Kono T."/>
            <person name="Duquette J."/>
            <person name="Shao M."/>
        </authorList>
    </citation>
    <scope>NUCLEOTIDE SEQUENCE</scope>
    <source>
        <tissue evidence="2">Fresh leaf tissue</tissue>
    </source>
</reference>
<comment type="caution">
    <text evidence="2">The sequence shown here is derived from an EMBL/GenBank/DDBJ whole genome shotgun (WGS) entry which is preliminary data.</text>
</comment>
<evidence type="ECO:0000256" key="1">
    <source>
        <dbReference type="SAM" id="MobiDB-lite"/>
    </source>
</evidence>
<organism evidence="2 3">
    <name type="scientific">Zizania palustris</name>
    <name type="common">Northern wild rice</name>
    <dbReference type="NCBI Taxonomy" id="103762"/>
    <lineage>
        <taxon>Eukaryota</taxon>
        <taxon>Viridiplantae</taxon>
        <taxon>Streptophyta</taxon>
        <taxon>Embryophyta</taxon>
        <taxon>Tracheophyta</taxon>
        <taxon>Spermatophyta</taxon>
        <taxon>Magnoliopsida</taxon>
        <taxon>Liliopsida</taxon>
        <taxon>Poales</taxon>
        <taxon>Poaceae</taxon>
        <taxon>BOP clade</taxon>
        <taxon>Oryzoideae</taxon>
        <taxon>Oryzeae</taxon>
        <taxon>Zizaniinae</taxon>
        <taxon>Zizania</taxon>
    </lineage>
</organism>
<gene>
    <name evidence="2" type="ORF">GUJ93_ZPchr0008g12767</name>
</gene>
<reference evidence="2" key="1">
    <citation type="journal article" date="2021" name="bioRxiv">
        <title>Whole Genome Assembly and Annotation of Northern Wild Rice, Zizania palustris L., Supports a Whole Genome Duplication in the Zizania Genus.</title>
        <authorList>
            <person name="Haas M."/>
            <person name="Kono T."/>
            <person name="Macchietto M."/>
            <person name="Millas R."/>
            <person name="McGilp L."/>
            <person name="Shao M."/>
            <person name="Duquette J."/>
            <person name="Hirsch C.N."/>
            <person name="Kimball J."/>
        </authorList>
    </citation>
    <scope>NUCLEOTIDE SEQUENCE</scope>
    <source>
        <tissue evidence="2">Fresh leaf tissue</tissue>
    </source>
</reference>
<keyword evidence="3" id="KW-1185">Reference proteome</keyword>
<proteinExistence type="predicted"/>
<evidence type="ECO:0000313" key="3">
    <source>
        <dbReference type="Proteomes" id="UP000729402"/>
    </source>
</evidence>
<accession>A0A8J5RZ49</accession>